<dbReference type="UniPathway" id="UPA00253"/>
<evidence type="ECO:0000256" key="7">
    <source>
        <dbReference type="ARBA" id="ARBA00023027"/>
    </source>
</evidence>
<evidence type="ECO:0000256" key="1">
    <source>
        <dbReference type="ARBA" id="ARBA00004790"/>
    </source>
</evidence>
<dbReference type="Pfam" id="PF01467">
    <property type="entry name" value="CTP_transf_like"/>
    <property type="match status" value="1"/>
</dbReference>
<dbReference type="InterPro" id="IPR014729">
    <property type="entry name" value="Rossmann-like_a/b/a_fold"/>
</dbReference>
<dbReference type="EMBL" id="CAEZSO010000057">
    <property type="protein sequence ID" value="CAB4540632.1"/>
    <property type="molecule type" value="Genomic_DNA"/>
</dbReference>
<keyword evidence="4" id="KW-0548">Nucleotidyltransferase</keyword>
<dbReference type="PANTHER" id="PTHR39321">
    <property type="entry name" value="NICOTINATE-NUCLEOTIDE ADENYLYLTRANSFERASE-RELATED"/>
    <property type="match status" value="1"/>
</dbReference>
<dbReference type="AlphaFoldDB" id="A0A6J6BNS1"/>
<dbReference type="GO" id="GO:0009435">
    <property type="term" value="P:NAD+ biosynthetic process"/>
    <property type="evidence" value="ECO:0007669"/>
    <property type="project" value="UniProtKB-UniPathway"/>
</dbReference>
<keyword evidence="7" id="KW-0520">NAD</keyword>
<dbReference type="NCBIfam" id="TIGR00125">
    <property type="entry name" value="cyt_tran_rel"/>
    <property type="match status" value="1"/>
</dbReference>
<keyword evidence="5" id="KW-0547">Nucleotide-binding</keyword>
<keyword evidence="3" id="KW-0808">Transferase</keyword>
<evidence type="ECO:0000256" key="6">
    <source>
        <dbReference type="ARBA" id="ARBA00022840"/>
    </source>
</evidence>
<feature type="domain" description="Cytidyltransferase-like" evidence="8">
    <location>
        <begin position="5"/>
        <end position="164"/>
    </location>
</feature>
<reference evidence="9" key="1">
    <citation type="submission" date="2020-05" db="EMBL/GenBank/DDBJ databases">
        <authorList>
            <person name="Chiriac C."/>
            <person name="Salcher M."/>
            <person name="Ghai R."/>
            <person name="Kavagutti S V."/>
        </authorList>
    </citation>
    <scope>NUCLEOTIDE SEQUENCE</scope>
</reference>
<gene>
    <name evidence="9" type="ORF">UFOPK1446_00388</name>
</gene>
<evidence type="ECO:0000256" key="4">
    <source>
        <dbReference type="ARBA" id="ARBA00022695"/>
    </source>
</evidence>
<protein>
    <submittedName>
        <fullName evidence="9">Unannotated protein</fullName>
    </submittedName>
</protein>
<evidence type="ECO:0000256" key="2">
    <source>
        <dbReference type="ARBA" id="ARBA00022642"/>
    </source>
</evidence>
<dbReference type="InterPro" id="IPR004821">
    <property type="entry name" value="Cyt_trans-like"/>
</dbReference>
<keyword evidence="2" id="KW-0662">Pyridine nucleotide biosynthesis</keyword>
<comment type="pathway">
    <text evidence="1">Cofactor biosynthesis; NAD(+) biosynthesis.</text>
</comment>
<dbReference type="CDD" id="cd02165">
    <property type="entry name" value="NMNAT"/>
    <property type="match status" value="1"/>
</dbReference>
<keyword evidence="6" id="KW-0067">ATP-binding</keyword>
<evidence type="ECO:0000256" key="5">
    <source>
        <dbReference type="ARBA" id="ARBA00022741"/>
    </source>
</evidence>
<name>A0A6J6BNS1_9ZZZZ</name>
<dbReference type="NCBIfam" id="TIGR00482">
    <property type="entry name" value="nicotinate (nicotinamide) nucleotide adenylyltransferase"/>
    <property type="match status" value="1"/>
</dbReference>
<dbReference type="GO" id="GO:0005524">
    <property type="term" value="F:ATP binding"/>
    <property type="evidence" value="ECO:0007669"/>
    <property type="project" value="UniProtKB-KW"/>
</dbReference>
<dbReference type="NCBIfam" id="NF000840">
    <property type="entry name" value="PRK00071.1-3"/>
    <property type="match status" value="1"/>
</dbReference>
<evidence type="ECO:0000313" key="9">
    <source>
        <dbReference type="EMBL" id="CAB4540632.1"/>
    </source>
</evidence>
<dbReference type="InterPro" id="IPR005248">
    <property type="entry name" value="NadD/NMNAT"/>
</dbReference>
<dbReference type="GO" id="GO:0070566">
    <property type="term" value="F:adenylyltransferase activity"/>
    <property type="evidence" value="ECO:0007669"/>
    <property type="project" value="UniProtKB-ARBA"/>
</dbReference>
<evidence type="ECO:0000256" key="3">
    <source>
        <dbReference type="ARBA" id="ARBA00022679"/>
    </source>
</evidence>
<dbReference type="PANTHER" id="PTHR39321:SF3">
    <property type="entry name" value="PHOSPHOPANTETHEINE ADENYLYLTRANSFERASE"/>
    <property type="match status" value="1"/>
</dbReference>
<dbReference type="SUPFAM" id="SSF52374">
    <property type="entry name" value="Nucleotidylyl transferase"/>
    <property type="match status" value="1"/>
</dbReference>
<dbReference type="Gene3D" id="3.40.50.620">
    <property type="entry name" value="HUPs"/>
    <property type="match status" value="1"/>
</dbReference>
<dbReference type="HAMAP" id="MF_00244">
    <property type="entry name" value="NaMN_adenylyltr"/>
    <property type="match status" value="1"/>
</dbReference>
<proteinExistence type="inferred from homology"/>
<sequence length="194" mass="20726">MRIGVMGGTFDPPHLGHLAVARDVAAQLQLDHVVFVPTGDSWQKDTATPAKDRLAMVDLAIAGEELFVSSDVDVQREGPTFTFDTLTQLRAEYGVDAELFFLLGADALAGLPTWHRASELGQLATFVGFGRPGHDAIAPAGFESWVRIVAVSAIDISSTQCREKLAAGESVEGLMPQAVIDYATARGLYAGVRE</sequence>
<organism evidence="9">
    <name type="scientific">freshwater metagenome</name>
    <dbReference type="NCBI Taxonomy" id="449393"/>
    <lineage>
        <taxon>unclassified sequences</taxon>
        <taxon>metagenomes</taxon>
        <taxon>ecological metagenomes</taxon>
    </lineage>
</organism>
<accession>A0A6J6BNS1</accession>
<evidence type="ECO:0000259" key="8">
    <source>
        <dbReference type="Pfam" id="PF01467"/>
    </source>
</evidence>